<name>A0A5A7TYK2_CUCMM</name>
<feature type="region of interest" description="Disordered" evidence="1">
    <location>
        <begin position="334"/>
        <end position="402"/>
    </location>
</feature>
<dbReference type="STRING" id="1194695.A0A5A7TYK2"/>
<evidence type="ECO:0000256" key="1">
    <source>
        <dbReference type="SAM" id="MobiDB-lite"/>
    </source>
</evidence>
<dbReference type="EMBL" id="SSTE01012517">
    <property type="protein sequence ID" value="KAA0048663.1"/>
    <property type="molecule type" value="Genomic_DNA"/>
</dbReference>
<dbReference type="AlphaFoldDB" id="A0A5A7TYK2"/>
<dbReference type="Pfam" id="PF07727">
    <property type="entry name" value="RVT_2"/>
    <property type="match status" value="1"/>
</dbReference>
<comment type="caution">
    <text evidence="3">The sequence shown here is derived from an EMBL/GenBank/DDBJ whole genome shotgun (WGS) entry which is preliminary data.</text>
</comment>
<gene>
    <name evidence="3" type="ORF">E6C27_scaffold670G00120</name>
</gene>
<organism evidence="3 4">
    <name type="scientific">Cucumis melo var. makuwa</name>
    <name type="common">Oriental melon</name>
    <dbReference type="NCBI Taxonomy" id="1194695"/>
    <lineage>
        <taxon>Eukaryota</taxon>
        <taxon>Viridiplantae</taxon>
        <taxon>Streptophyta</taxon>
        <taxon>Embryophyta</taxon>
        <taxon>Tracheophyta</taxon>
        <taxon>Spermatophyta</taxon>
        <taxon>Magnoliopsida</taxon>
        <taxon>eudicotyledons</taxon>
        <taxon>Gunneridae</taxon>
        <taxon>Pentapetalae</taxon>
        <taxon>rosids</taxon>
        <taxon>fabids</taxon>
        <taxon>Cucurbitales</taxon>
        <taxon>Cucurbitaceae</taxon>
        <taxon>Benincaseae</taxon>
        <taxon>Cucumis</taxon>
    </lineage>
</organism>
<dbReference type="InterPro" id="IPR013103">
    <property type="entry name" value="RVT_2"/>
</dbReference>
<dbReference type="Proteomes" id="UP000321393">
    <property type="component" value="Unassembled WGS sequence"/>
</dbReference>
<dbReference type="PANTHER" id="PTHR11439">
    <property type="entry name" value="GAG-POL-RELATED RETROTRANSPOSON"/>
    <property type="match status" value="1"/>
</dbReference>
<feature type="compositionally biased region" description="Polar residues" evidence="1">
    <location>
        <begin position="266"/>
        <end position="297"/>
    </location>
</feature>
<dbReference type="OrthoDB" id="8048545at2759"/>
<proteinExistence type="predicted"/>
<evidence type="ECO:0000313" key="3">
    <source>
        <dbReference type="EMBL" id="KAA0048663.1"/>
    </source>
</evidence>
<feature type="domain" description="Reverse transcriptase Ty1/copia-type" evidence="2">
    <location>
        <begin position="76"/>
        <end position="143"/>
    </location>
</feature>
<feature type="compositionally biased region" description="Polar residues" evidence="1">
    <location>
        <begin position="392"/>
        <end position="402"/>
    </location>
</feature>
<feature type="region of interest" description="Disordered" evidence="1">
    <location>
        <begin position="1"/>
        <end position="21"/>
    </location>
</feature>
<reference evidence="3 4" key="1">
    <citation type="submission" date="2019-08" db="EMBL/GenBank/DDBJ databases">
        <title>Draft genome sequences of two oriental melons (Cucumis melo L. var makuwa).</title>
        <authorList>
            <person name="Kwon S.-Y."/>
        </authorList>
    </citation>
    <scope>NUCLEOTIDE SEQUENCE [LARGE SCALE GENOMIC DNA]</scope>
    <source>
        <strain evidence="4">cv. SW 3</strain>
        <tissue evidence="3">Leaf</tissue>
    </source>
</reference>
<protein>
    <submittedName>
        <fullName evidence="3">Mitochondrial protein</fullName>
    </submittedName>
</protein>
<evidence type="ECO:0000259" key="2">
    <source>
        <dbReference type="Pfam" id="PF07727"/>
    </source>
</evidence>
<evidence type="ECO:0000313" key="4">
    <source>
        <dbReference type="Proteomes" id="UP000321393"/>
    </source>
</evidence>
<feature type="region of interest" description="Disordered" evidence="1">
    <location>
        <begin position="264"/>
        <end position="302"/>
    </location>
</feature>
<accession>A0A5A7TYK2</accession>
<sequence>MDTSALPVEVPKVDTLPDGDPSTGIITRKKEKVDYSKMITDLCYTSAIECSTIDVALKDEYWINAMQEELLQFRCNNVWTLVPKPEGANIIGTKWIFKNKTDEARCVKKNKAHSVAQGYAQFEGVDFDETFNPVARLEAIRLTNDQLIVAQIFVNDIIFGGFPQDLVNNFIDIMNRLDIAYAVGICARYQVGPRTSHLKAVKRILKYVHGTSDFGILYSYDTTSILVGYCDADWAGSSDDKKSTSGALGFGVNDIMVNTRKEKSQAEVSSKLPTQTVDSSFPATSGAHASNISTTPLSDMDSDDLDNVPLARLLKKTTVPEVTIEILAAPFMPVHSQESSSTEGVFVPTPGISPASNVQPRPLVHSPHSASLPFKPHVAHASVPDNVPGDVSTASEGRTGSK</sequence>
<dbReference type="PANTHER" id="PTHR11439:SF486">
    <property type="entry name" value="RLK (RECEPTOR-LIKE KINASE) PROTEIN, PUTATIVE-RELATED"/>
    <property type="match status" value="1"/>
</dbReference>